<protein>
    <recommendedName>
        <fullName evidence="3">Post-segregation killing PndC domain protein</fullName>
    </recommendedName>
</protein>
<evidence type="ECO:0008006" key="3">
    <source>
        <dbReference type="Google" id="ProtNLM"/>
    </source>
</evidence>
<keyword evidence="2" id="KW-0614">Plasmid</keyword>
<dbReference type="EMBL" id="MG648947">
    <property type="protein sequence ID" value="AUH17748.1"/>
    <property type="molecule type" value="Genomic_DNA"/>
</dbReference>
<geneLocation type="plasmid" evidence="2">
    <name>pCOV19</name>
</geneLocation>
<evidence type="ECO:0000313" key="2">
    <source>
        <dbReference type="EMBL" id="AUH17748.1"/>
    </source>
</evidence>
<sequence length="67" mass="7738">MIYSPAPAGVWPARPPENPGREAIATESTEEVRFHYVFIDGYWKVMYRTPEGWKMKALALALRRCPK</sequence>
<name>A0A2H5C4A0_ECOLX</name>
<gene>
    <name evidence="2" type="ORF">PCOV19_00113</name>
</gene>
<reference evidence="2" key="1">
    <citation type="journal article" date="2018" name="PLoS ONE">
        <title>Characterization of plasmids harboring blaCTX-M and blaCMY genes in E. coli from French broilers.</title>
        <authorList>
            <person name="Touzain F."/>
            <person name="Le Devendec L."/>
            <person name="De Boisseson C."/>
            <person name="Baron S."/>
            <person name="Jouy E."/>
            <person name="Perrin-Guyomard A."/>
            <person name="Blanchard Y."/>
            <person name="Kempf I."/>
        </authorList>
    </citation>
    <scope>NUCLEOTIDE SEQUENCE</scope>
    <source>
        <plasmid evidence="2">pCOV19</plasmid>
    </source>
</reference>
<proteinExistence type="predicted"/>
<dbReference type="AlphaFoldDB" id="A0A2H5C4A0"/>
<evidence type="ECO:0000256" key="1">
    <source>
        <dbReference type="SAM" id="MobiDB-lite"/>
    </source>
</evidence>
<accession>A0A2H5C4A0</accession>
<organism evidence="2">
    <name type="scientific">Escherichia coli</name>
    <dbReference type="NCBI Taxonomy" id="562"/>
    <lineage>
        <taxon>Bacteria</taxon>
        <taxon>Pseudomonadati</taxon>
        <taxon>Pseudomonadota</taxon>
        <taxon>Gammaproteobacteria</taxon>
        <taxon>Enterobacterales</taxon>
        <taxon>Enterobacteriaceae</taxon>
        <taxon>Escherichia</taxon>
    </lineage>
</organism>
<feature type="region of interest" description="Disordered" evidence="1">
    <location>
        <begin position="1"/>
        <end position="21"/>
    </location>
</feature>